<name>A0A835K344_9ROSI</name>
<evidence type="ECO:0000313" key="2">
    <source>
        <dbReference type="EMBL" id="KAF9677759.1"/>
    </source>
</evidence>
<gene>
    <name evidence="2" type="ORF">SADUNF_Sadunf08G0140900</name>
</gene>
<dbReference type="EMBL" id="JADGMS010000008">
    <property type="protein sequence ID" value="KAF9677759.1"/>
    <property type="molecule type" value="Genomic_DNA"/>
</dbReference>
<dbReference type="Proteomes" id="UP000657918">
    <property type="component" value="Chromosome 8"/>
</dbReference>
<accession>A0A835K344</accession>
<keyword evidence="3" id="KW-1185">Reference proteome</keyword>
<evidence type="ECO:0000313" key="3">
    <source>
        <dbReference type="Proteomes" id="UP000657918"/>
    </source>
</evidence>
<evidence type="ECO:0000256" key="1">
    <source>
        <dbReference type="SAM" id="MobiDB-lite"/>
    </source>
</evidence>
<organism evidence="2 3">
    <name type="scientific">Salix dunnii</name>
    <dbReference type="NCBI Taxonomy" id="1413687"/>
    <lineage>
        <taxon>Eukaryota</taxon>
        <taxon>Viridiplantae</taxon>
        <taxon>Streptophyta</taxon>
        <taxon>Embryophyta</taxon>
        <taxon>Tracheophyta</taxon>
        <taxon>Spermatophyta</taxon>
        <taxon>Magnoliopsida</taxon>
        <taxon>eudicotyledons</taxon>
        <taxon>Gunneridae</taxon>
        <taxon>Pentapetalae</taxon>
        <taxon>rosids</taxon>
        <taxon>fabids</taxon>
        <taxon>Malpighiales</taxon>
        <taxon>Salicaceae</taxon>
        <taxon>Saliceae</taxon>
        <taxon>Salix</taxon>
    </lineage>
</organism>
<sequence>MQVRCLLRSFDGEVMNKGIPKETNPPLVLRSSKGSPLSSGGGMGDQEYYQLIFFTSYSQCHGKLGSTISTTSEQTCFTICVEYDDKPFDGMAPWDSSGVDIDRSSYRYSLSRISLSAGDTLSKHAMLKNLLSSLGSHNGRNELGYGTSNPKVLSLSMNYE</sequence>
<proteinExistence type="predicted"/>
<dbReference type="AlphaFoldDB" id="A0A835K344"/>
<protein>
    <submittedName>
        <fullName evidence="2">Uncharacterized protein</fullName>
    </submittedName>
</protein>
<dbReference type="OrthoDB" id="148331at2759"/>
<reference evidence="2 3" key="1">
    <citation type="submission" date="2020-10" db="EMBL/GenBank/DDBJ databases">
        <title>Plant Genome Project.</title>
        <authorList>
            <person name="Zhang R.-G."/>
        </authorList>
    </citation>
    <scope>NUCLEOTIDE SEQUENCE [LARGE SCALE GENOMIC DNA]</scope>
    <source>
        <strain evidence="2">FAFU-HL-1</strain>
        <tissue evidence="2">Leaf</tissue>
    </source>
</reference>
<comment type="caution">
    <text evidence="2">The sequence shown here is derived from an EMBL/GenBank/DDBJ whole genome shotgun (WGS) entry which is preliminary data.</text>
</comment>
<feature type="region of interest" description="Disordered" evidence="1">
    <location>
        <begin position="21"/>
        <end position="41"/>
    </location>
</feature>